<evidence type="ECO:0000313" key="8">
    <source>
        <dbReference type="EMBL" id="AMH39642.1"/>
    </source>
</evidence>
<dbReference type="STRING" id="943830.A4A58_04090"/>
<accession>A0A109ZYL3</accession>
<reference evidence="8" key="1">
    <citation type="submission" date="2015-10" db="EMBL/GenBank/DDBJ databases">
        <title>Evolution marks in rhizobial microsymbionts genomes from the relict species Vavilovia formosa (Stev.) Fed.</title>
        <authorList>
            <person name="Kopat V."/>
        </authorList>
    </citation>
    <scope>NUCLEOTIDE SEQUENCE</scope>
    <source>
        <strain evidence="8">Vaf-07</strain>
    </source>
</reference>
<dbReference type="GO" id="GO:0005886">
    <property type="term" value="C:plasma membrane"/>
    <property type="evidence" value="ECO:0007669"/>
    <property type="project" value="UniProtKB-SubCell"/>
</dbReference>
<dbReference type="EMBL" id="LVYV01000001">
    <property type="protein sequence ID" value="KZD25592.1"/>
    <property type="molecule type" value="Genomic_DNA"/>
</dbReference>
<protein>
    <recommendedName>
        <fullName evidence="11">FUSC family protein</fullName>
    </recommendedName>
</protein>
<feature type="transmembrane region" description="Helical" evidence="7">
    <location>
        <begin position="122"/>
        <end position="139"/>
    </location>
</feature>
<gene>
    <name evidence="9" type="ORF">A4A58_04090</name>
    <name evidence="8" type="ORF">PROKKA_00831</name>
</gene>
<dbReference type="InterPro" id="IPR006726">
    <property type="entry name" value="PHBA_efflux_AaeB/fusaric-R"/>
</dbReference>
<dbReference type="EMBL" id="KT955714">
    <property type="protein sequence ID" value="AMH39642.1"/>
    <property type="molecule type" value="Genomic_DNA"/>
</dbReference>
<feature type="transmembrane region" description="Helical" evidence="7">
    <location>
        <begin position="151"/>
        <end position="169"/>
    </location>
</feature>
<evidence type="ECO:0000256" key="1">
    <source>
        <dbReference type="ARBA" id="ARBA00004651"/>
    </source>
</evidence>
<keyword evidence="3" id="KW-1003">Cell membrane</keyword>
<organism evidence="8">
    <name type="scientific">Tardiphaga robiniae</name>
    <dbReference type="NCBI Taxonomy" id="943830"/>
    <lineage>
        <taxon>Bacteria</taxon>
        <taxon>Pseudomonadati</taxon>
        <taxon>Pseudomonadota</taxon>
        <taxon>Alphaproteobacteria</taxon>
        <taxon>Hyphomicrobiales</taxon>
        <taxon>Nitrobacteraceae</taxon>
        <taxon>Tardiphaga</taxon>
    </lineage>
</organism>
<feature type="transmembrane region" description="Helical" evidence="7">
    <location>
        <begin position="27"/>
        <end position="45"/>
    </location>
</feature>
<dbReference type="Proteomes" id="UP000076574">
    <property type="component" value="Unassembled WGS sequence"/>
</dbReference>
<evidence type="ECO:0008006" key="11">
    <source>
        <dbReference type="Google" id="ProtNLM"/>
    </source>
</evidence>
<evidence type="ECO:0000256" key="2">
    <source>
        <dbReference type="ARBA" id="ARBA00022448"/>
    </source>
</evidence>
<proteinExistence type="predicted"/>
<keyword evidence="6 7" id="KW-0472">Membrane</keyword>
<comment type="subcellular location">
    <subcellularLocation>
        <location evidence="1">Cell membrane</location>
        <topology evidence="1">Multi-pass membrane protein</topology>
    </subcellularLocation>
</comment>
<name>A0A109ZYL3_9BRAD</name>
<evidence type="ECO:0000313" key="10">
    <source>
        <dbReference type="Proteomes" id="UP000076574"/>
    </source>
</evidence>
<evidence type="ECO:0000256" key="7">
    <source>
        <dbReference type="SAM" id="Phobius"/>
    </source>
</evidence>
<evidence type="ECO:0000256" key="3">
    <source>
        <dbReference type="ARBA" id="ARBA00022475"/>
    </source>
</evidence>
<keyword evidence="5 7" id="KW-1133">Transmembrane helix</keyword>
<dbReference type="OrthoDB" id="7254882at2"/>
<reference evidence="9 10" key="2">
    <citation type="submission" date="2016-03" db="EMBL/GenBank/DDBJ databases">
        <title>Microsymbionts genomes from the relict species Vavilovia formosa (Stev.) Fed.</title>
        <authorList>
            <person name="Kopat V."/>
            <person name="Chirak E."/>
            <person name="Kimeklis A."/>
            <person name="Andronov E."/>
        </authorList>
    </citation>
    <scope>NUCLEOTIDE SEQUENCE [LARGE SCALE GENOMIC DNA]</scope>
    <source>
        <strain evidence="9 10">Vaf07</strain>
    </source>
</reference>
<evidence type="ECO:0000256" key="4">
    <source>
        <dbReference type="ARBA" id="ARBA00022692"/>
    </source>
</evidence>
<evidence type="ECO:0000313" key="9">
    <source>
        <dbReference type="EMBL" id="KZD25592.1"/>
    </source>
</evidence>
<dbReference type="PANTHER" id="PTHR30509:SF9">
    <property type="entry name" value="MULTIDRUG RESISTANCE PROTEIN MDTO"/>
    <property type="match status" value="1"/>
</dbReference>
<dbReference type="GO" id="GO:0022857">
    <property type="term" value="F:transmembrane transporter activity"/>
    <property type="evidence" value="ECO:0007669"/>
    <property type="project" value="InterPro"/>
</dbReference>
<feature type="transmembrane region" description="Helical" evidence="7">
    <location>
        <begin position="76"/>
        <end position="93"/>
    </location>
</feature>
<sequence length="381" mass="40155">MSASKRILGFLKRVVAFFGERKVELGLGVRVTAAALVALIVALTVGLKLPLWAVLTAIIVTQMSVGRSLKATRDYLVGTIGGAIYGGAVAILIPHSNEGALLAVLVLSVAPLAFIAAINPSLNVATVTAIIVLLLPMMNHNTPLESAIDRVLEVTVGAVTGLLVSFLVLPSRAHSQVRASSAEALDLIATALTELLASLTRGRDNEALHRLQDGIGNALTNLNAIGAEAERERAAHLSRGPDTGPLLRTTLRLRHDLVMIGRSTVVPLPSALQVRLAGPLARVSDAMTSFLHSTAVALRSGTGAPAIWPVQTALQAYAGEIGALRQEGLTRGLPGDVAERFFAIGFSLEQMRQNLKDLERCVAEWAETNPDPVSKEPTDAT</sequence>
<keyword evidence="10" id="KW-1185">Reference proteome</keyword>
<keyword evidence="4 7" id="KW-0812">Transmembrane</keyword>
<evidence type="ECO:0000256" key="6">
    <source>
        <dbReference type="ARBA" id="ARBA00023136"/>
    </source>
</evidence>
<keyword evidence="2" id="KW-0813">Transport</keyword>
<dbReference type="PANTHER" id="PTHR30509">
    <property type="entry name" value="P-HYDROXYBENZOIC ACID EFFLUX PUMP SUBUNIT-RELATED"/>
    <property type="match status" value="1"/>
</dbReference>
<dbReference type="Pfam" id="PF04632">
    <property type="entry name" value="FUSC"/>
    <property type="match status" value="1"/>
</dbReference>
<dbReference type="AlphaFoldDB" id="A0A109ZYL3"/>
<dbReference type="RefSeq" id="WP_068729993.1">
    <property type="nucleotide sequence ID" value="NZ_LVYV01000001.1"/>
</dbReference>
<evidence type="ECO:0000256" key="5">
    <source>
        <dbReference type="ARBA" id="ARBA00022989"/>
    </source>
</evidence>